<dbReference type="InterPro" id="IPR016039">
    <property type="entry name" value="Thiolase-like"/>
</dbReference>
<dbReference type="RefSeq" id="WP_378055267.1">
    <property type="nucleotide sequence ID" value="NZ_JBHSIS010000003.1"/>
</dbReference>
<dbReference type="Proteomes" id="UP001595859">
    <property type="component" value="Unassembled WGS sequence"/>
</dbReference>
<dbReference type="InterPro" id="IPR014030">
    <property type="entry name" value="Ketoacyl_synth_N"/>
</dbReference>
<evidence type="ECO:0000259" key="2">
    <source>
        <dbReference type="Pfam" id="PF00109"/>
    </source>
</evidence>
<dbReference type="Gene3D" id="3.40.47.10">
    <property type="match status" value="1"/>
</dbReference>
<dbReference type="SUPFAM" id="SSF53901">
    <property type="entry name" value="Thiolase-like"/>
    <property type="match status" value="1"/>
</dbReference>
<evidence type="ECO:0000313" key="4">
    <source>
        <dbReference type="Proteomes" id="UP001595859"/>
    </source>
</evidence>
<protein>
    <submittedName>
        <fullName evidence="3">Beta-ketoacyl synthase N-terminal-like domain-containing protein</fullName>
    </submittedName>
</protein>
<gene>
    <name evidence="3" type="ORF">ACFPCV_07260</name>
</gene>
<keyword evidence="4" id="KW-1185">Reference proteome</keyword>
<dbReference type="PANTHER" id="PTHR11712:SF336">
    <property type="entry name" value="3-OXOACYL-[ACYL-CARRIER-PROTEIN] SYNTHASE, MITOCHONDRIAL"/>
    <property type="match status" value="1"/>
</dbReference>
<proteinExistence type="predicted"/>
<name>A0ABV9RYC4_9PSEU</name>
<reference evidence="4" key="1">
    <citation type="journal article" date="2019" name="Int. J. Syst. Evol. Microbiol.">
        <title>The Global Catalogue of Microorganisms (GCM) 10K type strain sequencing project: providing services to taxonomists for standard genome sequencing and annotation.</title>
        <authorList>
            <consortium name="The Broad Institute Genomics Platform"/>
            <consortium name="The Broad Institute Genome Sequencing Center for Infectious Disease"/>
            <person name="Wu L."/>
            <person name="Ma J."/>
        </authorList>
    </citation>
    <scope>NUCLEOTIDE SEQUENCE [LARGE SCALE GENOMIC DNA]</scope>
    <source>
        <strain evidence="4">ZS-22-S1</strain>
    </source>
</reference>
<dbReference type="PANTHER" id="PTHR11712">
    <property type="entry name" value="POLYKETIDE SYNTHASE-RELATED"/>
    <property type="match status" value="1"/>
</dbReference>
<dbReference type="Pfam" id="PF00109">
    <property type="entry name" value="ketoacyl-synt"/>
    <property type="match status" value="1"/>
</dbReference>
<keyword evidence="1" id="KW-0808">Transferase</keyword>
<sequence length="349" mass="35932">MTGVVITAWSALTPFGHGRAAFAEGVRRGEPAAAVPTKDDWAAAHARVVPDFDIVEQLGRKGTSSMDRTSALAIATLRELVSEVDDAIGPRTGVVLGTTSGSTRTQFEFTRDSLTRRKPYLVNPAQMPFALMNSAAAQCAMWHGLTGPNSTVAAGRNSGPAVLRYASRLLRTGRASGVFAGAVEEHSGARELLEPGGGLGEASVLLFMQTAPGGNRPALAEVVALDTRFGEPRQALAGCLEHVLSGLAVDEVWGLATTSADPELAGVEREVTGEVLGRRVATVVRPGHLVGDTGAASGVLGVAALLAAAAADVSARDRFAVATSVDRDGTAGAVVLRLTGSPHELRGEG</sequence>
<organism evidence="3 4">
    <name type="scientific">Actinophytocola glycyrrhizae</name>
    <dbReference type="NCBI Taxonomy" id="2044873"/>
    <lineage>
        <taxon>Bacteria</taxon>
        <taxon>Bacillati</taxon>
        <taxon>Actinomycetota</taxon>
        <taxon>Actinomycetes</taxon>
        <taxon>Pseudonocardiales</taxon>
        <taxon>Pseudonocardiaceae</taxon>
    </lineage>
</organism>
<evidence type="ECO:0000313" key="3">
    <source>
        <dbReference type="EMBL" id="MFC4853296.1"/>
    </source>
</evidence>
<feature type="domain" description="Beta-ketoacyl synthase-like N-terminal" evidence="2">
    <location>
        <begin position="3"/>
        <end position="188"/>
    </location>
</feature>
<accession>A0ABV9RYC4</accession>
<evidence type="ECO:0000256" key="1">
    <source>
        <dbReference type="ARBA" id="ARBA00022679"/>
    </source>
</evidence>
<comment type="caution">
    <text evidence="3">The sequence shown here is derived from an EMBL/GenBank/DDBJ whole genome shotgun (WGS) entry which is preliminary data.</text>
</comment>
<dbReference type="InterPro" id="IPR000794">
    <property type="entry name" value="Beta-ketoacyl_synthase"/>
</dbReference>
<dbReference type="EMBL" id="JBHSIS010000003">
    <property type="protein sequence ID" value="MFC4853296.1"/>
    <property type="molecule type" value="Genomic_DNA"/>
</dbReference>